<evidence type="ECO:0000256" key="9">
    <source>
        <dbReference type="ARBA" id="ARBA00038901"/>
    </source>
</evidence>
<dbReference type="GO" id="GO:0006772">
    <property type="term" value="P:thiamine metabolic process"/>
    <property type="evidence" value="ECO:0007669"/>
    <property type="project" value="TreeGrafter"/>
</dbReference>
<dbReference type="InterPro" id="IPR026533">
    <property type="entry name" value="NTPase/PRRC1"/>
</dbReference>
<dbReference type="GO" id="GO:0046872">
    <property type="term" value="F:metal ion binding"/>
    <property type="evidence" value="ECO:0007669"/>
    <property type="project" value="UniProtKB-KW"/>
</dbReference>
<evidence type="ECO:0000313" key="14">
    <source>
        <dbReference type="Proteomes" id="UP000095200"/>
    </source>
</evidence>
<evidence type="ECO:0000256" key="8">
    <source>
        <dbReference type="ARBA" id="ARBA00023211"/>
    </source>
</evidence>
<keyword evidence="4" id="KW-0547">Nucleotide-binding</keyword>
<keyword evidence="5" id="KW-0378">Hydrolase</keyword>
<dbReference type="RefSeq" id="WP_069859579.1">
    <property type="nucleotide sequence ID" value="NZ_BDFE01000017.1"/>
</dbReference>
<organism evidence="13 14">
    <name type="scientific">Desulfoplanes formicivorans</name>
    <dbReference type="NCBI Taxonomy" id="1592317"/>
    <lineage>
        <taxon>Bacteria</taxon>
        <taxon>Pseudomonadati</taxon>
        <taxon>Thermodesulfobacteriota</taxon>
        <taxon>Desulfovibrionia</taxon>
        <taxon>Desulfovibrionales</taxon>
        <taxon>Desulfoplanaceae</taxon>
        <taxon>Desulfoplanes</taxon>
    </lineage>
</organism>
<evidence type="ECO:0000256" key="6">
    <source>
        <dbReference type="ARBA" id="ARBA00022842"/>
    </source>
</evidence>
<dbReference type="EMBL" id="BDFE01000017">
    <property type="protein sequence ID" value="GAU09334.1"/>
    <property type="molecule type" value="Genomic_DNA"/>
</dbReference>
<dbReference type="PANTHER" id="PTHR34699:SF2">
    <property type="entry name" value="NON-CANONICAL PURINE NTP PHOSPHATASE_PRRC1 DOMAIN-CONTAINING PROTEIN"/>
    <property type="match status" value="1"/>
</dbReference>
<dbReference type="GO" id="GO:0000166">
    <property type="term" value="F:nucleotide binding"/>
    <property type="evidence" value="ECO:0007669"/>
    <property type="project" value="UniProtKB-KW"/>
</dbReference>
<dbReference type="GO" id="GO:0009117">
    <property type="term" value="P:nucleotide metabolic process"/>
    <property type="evidence" value="ECO:0007669"/>
    <property type="project" value="UniProtKB-KW"/>
</dbReference>
<gene>
    <name evidence="13" type="ORF">DPF_2057</name>
</gene>
<dbReference type="PANTHER" id="PTHR34699">
    <property type="match status" value="1"/>
</dbReference>
<sequence>MHIILGSHNPVKLQAVKEVMKTIPGLASAEIQAVKADSGVPDQPRGFEETILGARNRAREAFCHGDWGIGLESGIIPVPLTRTGFMNLTACVIFDGTTAYTGLGPAFELPEKVVEHVTVRGLELDQAVNASGMSDHPRIGYDQGIIGIMTQGRVTRMEYTKPAVLMALAGMDI</sequence>
<dbReference type="OrthoDB" id="3822580at2"/>
<reference evidence="14" key="1">
    <citation type="submission" date="2016-06" db="EMBL/GenBank/DDBJ databases">
        <title>Draft genome sequence of Desulfoplanes formicivorans strain Pf12B.</title>
        <authorList>
            <person name="Watanabe M."/>
            <person name="Kojima H."/>
            <person name="Fukui M."/>
        </authorList>
    </citation>
    <scope>NUCLEOTIDE SEQUENCE [LARGE SCALE GENOMIC DNA]</scope>
    <source>
        <strain evidence="14">Pf12B</strain>
    </source>
</reference>
<keyword evidence="14" id="KW-1185">Reference proteome</keyword>
<dbReference type="InterPro" id="IPR029001">
    <property type="entry name" value="ITPase-like_fam"/>
</dbReference>
<evidence type="ECO:0000256" key="3">
    <source>
        <dbReference type="ARBA" id="ARBA00022723"/>
    </source>
</evidence>
<keyword evidence="3" id="KW-0479">Metal-binding</keyword>
<dbReference type="Pfam" id="PF01931">
    <property type="entry name" value="NTPase_I-T"/>
    <property type="match status" value="1"/>
</dbReference>
<dbReference type="NCBIfam" id="TIGR00258">
    <property type="entry name" value="inosine/xanthosine triphosphatase"/>
    <property type="match status" value="1"/>
</dbReference>
<dbReference type="InterPro" id="IPR002786">
    <property type="entry name" value="Non_canon_purine_NTPase"/>
</dbReference>
<proteinExistence type="predicted"/>
<dbReference type="Gene3D" id="3.90.950.10">
    <property type="match status" value="1"/>
</dbReference>
<comment type="cofactor">
    <cofactor evidence="2">
        <name>Mg(2+)</name>
        <dbReference type="ChEBI" id="CHEBI:18420"/>
    </cofactor>
</comment>
<dbReference type="AlphaFoldDB" id="A0A194AKV9"/>
<evidence type="ECO:0000256" key="4">
    <source>
        <dbReference type="ARBA" id="ARBA00022741"/>
    </source>
</evidence>
<keyword evidence="6" id="KW-0460">Magnesium</keyword>
<evidence type="ECO:0000259" key="12">
    <source>
        <dbReference type="Pfam" id="PF01931"/>
    </source>
</evidence>
<dbReference type="InterPro" id="IPR050299">
    <property type="entry name" value="YjjX_NTPase"/>
</dbReference>
<dbReference type="STRING" id="1592317.DPF_2057"/>
<name>A0A194AKV9_9BACT</name>
<comment type="caution">
    <text evidence="13">The sequence shown here is derived from an EMBL/GenBank/DDBJ whole genome shotgun (WGS) entry which is preliminary data.</text>
</comment>
<dbReference type="GO" id="GO:0103023">
    <property type="term" value="F:ITPase activity"/>
    <property type="evidence" value="ECO:0007669"/>
    <property type="project" value="UniProtKB-EC"/>
</dbReference>
<evidence type="ECO:0000256" key="10">
    <source>
        <dbReference type="ARBA" id="ARBA00048174"/>
    </source>
</evidence>
<keyword evidence="8" id="KW-0464">Manganese</keyword>
<protein>
    <recommendedName>
        <fullName evidence="9">inosine/xanthosine triphosphatase</fullName>
        <ecNumber evidence="9">3.6.1.73</ecNumber>
    </recommendedName>
</protein>
<feature type="domain" description="Non-canonical purine NTP phosphatase/PRRC1" evidence="12">
    <location>
        <begin position="6"/>
        <end position="169"/>
    </location>
</feature>
<dbReference type="EC" id="3.6.1.73" evidence="9"/>
<dbReference type="SUPFAM" id="SSF52972">
    <property type="entry name" value="ITPase-like"/>
    <property type="match status" value="1"/>
</dbReference>
<comment type="catalytic activity">
    <reaction evidence="10">
        <text>ITP + H2O = IDP + phosphate + H(+)</text>
        <dbReference type="Rhea" id="RHEA:28330"/>
        <dbReference type="ChEBI" id="CHEBI:15377"/>
        <dbReference type="ChEBI" id="CHEBI:15378"/>
        <dbReference type="ChEBI" id="CHEBI:43474"/>
        <dbReference type="ChEBI" id="CHEBI:58280"/>
        <dbReference type="ChEBI" id="CHEBI:61402"/>
        <dbReference type="EC" id="3.6.1.73"/>
    </reaction>
</comment>
<evidence type="ECO:0000256" key="1">
    <source>
        <dbReference type="ARBA" id="ARBA00001936"/>
    </source>
</evidence>
<evidence type="ECO:0000256" key="5">
    <source>
        <dbReference type="ARBA" id="ARBA00022801"/>
    </source>
</evidence>
<evidence type="ECO:0000256" key="7">
    <source>
        <dbReference type="ARBA" id="ARBA00023080"/>
    </source>
</evidence>
<dbReference type="Proteomes" id="UP000095200">
    <property type="component" value="Unassembled WGS sequence"/>
</dbReference>
<comment type="cofactor">
    <cofactor evidence="1">
        <name>Mn(2+)</name>
        <dbReference type="ChEBI" id="CHEBI:29035"/>
    </cofactor>
</comment>
<accession>A0A194AKV9</accession>
<comment type="catalytic activity">
    <reaction evidence="11">
        <text>XTP + H2O = XDP + phosphate + H(+)</text>
        <dbReference type="Rhea" id="RHEA:28406"/>
        <dbReference type="ChEBI" id="CHEBI:15377"/>
        <dbReference type="ChEBI" id="CHEBI:15378"/>
        <dbReference type="ChEBI" id="CHEBI:43474"/>
        <dbReference type="ChEBI" id="CHEBI:59884"/>
        <dbReference type="ChEBI" id="CHEBI:61314"/>
        <dbReference type="EC" id="3.6.1.73"/>
    </reaction>
</comment>
<evidence type="ECO:0000313" key="13">
    <source>
        <dbReference type="EMBL" id="GAU09334.1"/>
    </source>
</evidence>
<evidence type="ECO:0000256" key="11">
    <source>
        <dbReference type="ARBA" id="ARBA00048781"/>
    </source>
</evidence>
<keyword evidence="7" id="KW-0546">Nucleotide metabolism</keyword>
<evidence type="ECO:0000256" key="2">
    <source>
        <dbReference type="ARBA" id="ARBA00001946"/>
    </source>
</evidence>